<dbReference type="Proteomes" id="UP001139450">
    <property type="component" value="Unassembled WGS sequence"/>
</dbReference>
<dbReference type="EMBL" id="JALJEJ010000001">
    <property type="protein sequence ID" value="MCJ8208429.1"/>
    <property type="molecule type" value="Genomic_DNA"/>
</dbReference>
<accession>A0A9X1X4H6</accession>
<name>A0A9X1X4H6_9SPHI</name>
<evidence type="ECO:0000313" key="1">
    <source>
        <dbReference type="EMBL" id="MCJ8208429.1"/>
    </source>
</evidence>
<reference evidence="1" key="1">
    <citation type="submission" date="2022-04" db="EMBL/GenBank/DDBJ databases">
        <title>Mucilaginibacter sp. RS28 isolated from freshwater.</title>
        <authorList>
            <person name="Ko S.-R."/>
        </authorList>
    </citation>
    <scope>NUCLEOTIDE SEQUENCE</scope>
    <source>
        <strain evidence="1">RS28</strain>
    </source>
</reference>
<dbReference type="AlphaFoldDB" id="A0A9X1X4H6"/>
<dbReference type="InterPro" id="IPR029044">
    <property type="entry name" value="Nucleotide-diphossugar_trans"/>
</dbReference>
<sequence>MSKESELQSPIKETGLSYAYRFSICTLVTDLTEYQEMMDSFIAAGFNESVCEFRYVDNSQINNYDAYEGINLFLQNALGEYIIICHQDVLANIDTIDQLNNCIKQISVQDPNWAILSNAGGLENDLYNRFVLNVAYPDGKLDKRGNLPQKVISVDENFILVKKAANLSLSRDLKGFHLYGTDLCLIADLLGYTAYVVDFKITHKSLGNPDGSYQSILTTLMAKYNRFMQDRRIVTTITDFYLSSSPFKQLLHEVKLLKKLERNQDKIRTKKTKRQQ</sequence>
<gene>
    <name evidence="1" type="ORF">MUY27_01830</name>
</gene>
<comment type="caution">
    <text evidence="1">The sequence shown here is derived from an EMBL/GenBank/DDBJ whole genome shotgun (WGS) entry which is preliminary data.</text>
</comment>
<proteinExistence type="predicted"/>
<dbReference type="SUPFAM" id="SSF53448">
    <property type="entry name" value="Nucleotide-diphospho-sugar transferases"/>
    <property type="match status" value="1"/>
</dbReference>
<keyword evidence="2" id="KW-1185">Reference proteome</keyword>
<organism evidence="1 2">
    <name type="scientific">Mucilaginibacter straminoryzae</name>
    <dbReference type="NCBI Taxonomy" id="2932774"/>
    <lineage>
        <taxon>Bacteria</taxon>
        <taxon>Pseudomonadati</taxon>
        <taxon>Bacteroidota</taxon>
        <taxon>Sphingobacteriia</taxon>
        <taxon>Sphingobacteriales</taxon>
        <taxon>Sphingobacteriaceae</taxon>
        <taxon>Mucilaginibacter</taxon>
    </lineage>
</organism>
<dbReference type="RefSeq" id="WP_245128259.1">
    <property type="nucleotide sequence ID" value="NZ_JALJEJ010000001.1"/>
</dbReference>
<evidence type="ECO:0008006" key="3">
    <source>
        <dbReference type="Google" id="ProtNLM"/>
    </source>
</evidence>
<evidence type="ECO:0000313" key="2">
    <source>
        <dbReference type="Proteomes" id="UP001139450"/>
    </source>
</evidence>
<protein>
    <recommendedName>
        <fullName evidence="3">Acyl esterase</fullName>
    </recommendedName>
</protein>
<dbReference type="Gene3D" id="3.90.550.10">
    <property type="entry name" value="Spore Coat Polysaccharide Biosynthesis Protein SpsA, Chain A"/>
    <property type="match status" value="1"/>
</dbReference>